<dbReference type="Gene3D" id="2.40.50.140">
    <property type="entry name" value="Nucleic acid-binding proteins"/>
    <property type="match status" value="1"/>
</dbReference>
<dbReference type="GO" id="GO:0003697">
    <property type="term" value="F:single-stranded DNA binding"/>
    <property type="evidence" value="ECO:0007669"/>
    <property type="project" value="InterPro"/>
</dbReference>
<evidence type="ECO:0000256" key="1">
    <source>
        <dbReference type="ARBA" id="ARBA00023125"/>
    </source>
</evidence>
<proteinExistence type="predicted"/>
<feature type="region of interest" description="Disordered" evidence="3">
    <location>
        <begin position="116"/>
        <end position="154"/>
    </location>
</feature>
<evidence type="ECO:0000313" key="5">
    <source>
        <dbReference type="Proteomes" id="UP000297866"/>
    </source>
</evidence>
<dbReference type="PROSITE" id="PS50935">
    <property type="entry name" value="SSB"/>
    <property type="match status" value="1"/>
</dbReference>
<organism evidence="4 5">
    <name type="scientific">Cryobacterium tagatosivorans</name>
    <dbReference type="NCBI Taxonomy" id="1259199"/>
    <lineage>
        <taxon>Bacteria</taxon>
        <taxon>Bacillati</taxon>
        <taxon>Actinomycetota</taxon>
        <taxon>Actinomycetes</taxon>
        <taxon>Micrococcales</taxon>
        <taxon>Microbacteriaceae</taxon>
        <taxon>Cryobacterium</taxon>
    </lineage>
</organism>
<evidence type="ECO:0000256" key="2">
    <source>
        <dbReference type="PROSITE-ProRule" id="PRU00252"/>
    </source>
</evidence>
<dbReference type="AlphaFoldDB" id="A0A4R8UE01"/>
<reference evidence="4 5" key="1">
    <citation type="submission" date="2019-03" db="EMBL/GenBank/DDBJ databases">
        <title>Genomics of glacier-inhabiting Cryobacterium strains.</title>
        <authorList>
            <person name="Liu Q."/>
            <person name="Xin Y.-H."/>
        </authorList>
    </citation>
    <scope>NUCLEOTIDE SEQUENCE [LARGE SCALE GENOMIC DNA]</scope>
    <source>
        <strain evidence="4 5">Sr47</strain>
    </source>
</reference>
<dbReference type="Proteomes" id="UP000297866">
    <property type="component" value="Unassembled WGS sequence"/>
</dbReference>
<keyword evidence="5" id="KW-1185">Reference proteome</keyword>
<sequence length="154" mass="17179">MSIDTQQAITGFIATEPRLTYTEDGTARFYARIGIEHSQQTPDGSFTQLDPSFHDMSAFRRAAEEGVARFHKGDKFIATGRVREYSYEKDGQTVAAEEFIVSRFGHDVARTQYEVDRGPHRDSNMRESTGRDASPFEAPARARAQSDVAPAVSI</sequence>
<evidence type="ECO:0000313" key="4">
    <source>
        <dbReference type="EMBL" id="TFB51079.1"/>
    </source>
</evidence>
<gene>
    <name evidence="4" type="ORF">E3O23_09100</name>
</gene>
<dbReference type="RefSeq" id="WP_134404167.1">
    <property type="nucleotide sequence ID" value="NZ_SOEZ01000044.1"/>
</dbReference>
<feature type="compositionally biased region" description="Basic and acidic residues" evidence="3">
    <location>
        <begin position="116"/>
        <end position="130"/>
    </location>
</feature>
<protein>
    <submittedName>
        <fullName evidence="4">Single-stranded DNA-binding protein</fullName>
    </submittedName>
</protein>
<dbReference type="CDD" id="cd04496">
    <property type="entry name" value="SSB_OBF"/>
    <property type="match status" value="1"/>
</dbReference>
<name>A0A4R8UE01_9MICO</name>
<dbReference type="Pfam" id="PF00436">
    <property type="entry name" value="SSB"/>
    <property type="match status" value="1"/>
</dbReference>
<dbReference type="SUPFAM" id="SSF50249">
    <property type="entry name" value="Nucleic acid-binding proteins"/>
    <property type="match status" value="1"/>
</dbReference>
<comment type="caution">
    <text evidence="4">The sequence shown here is derived from an EMBL/GenBank/DDBJ whole genome shotgun (WGS) entry which is preliminary data.</text>
</comment>
<keyword evidence="1 2" id="KW-0238">DNA-binding</keyword>
<accession>A0A4R8UE01</accession>
<dbReference type="InterPro" id="IPR000424">
    <property type="entry name" value="Primosome_PriB/ssb"/>
</dbReference>
<dbReference type="OrthoDB" id="4773434at2"/>
<dbReference type="InterPro" id="IPR012340">
    <property type="entry name" value="NA-bd_OB-fold"/>
</dbReference>
<evidence type="ECO:0000256" key="3">
    <source>
        <dbReference type="SAM" id="MobiDB-lite"/>
    </source>
</evidence>
<dbReference type="EMBL" id="SOEZ01000044">
    <property type="protein sequence ID" value="TFB51079.1"/>
    <property type="molecule type" value="Genomic_DNA"/>
</dbReference>